<dbReference type="EMBL" id="GGEC01092713">
    <property type="protein sequence ID" value="MBX73197.1"/>
    <property type="molecule type" value="Transcribed_RNA"/>
</dbReference>
<name>A0A2P2R1Y2_RHIMU</name>
<evidence type="ECO:0000313" key="1">
    <source>
        <dbReference type="EMBL" id="MBX73197.1"/>
    </source>
</evidence>
<sequence>MWLIFCINFARSRYMLCVLHSSLRVGRCGESSFLHLFCFACDDILVCMSLQLWI</sequence>
<proteinExistence type="predicted"/>
<organism evidence="1">
    <name type="scientific">Rhizophora mucronata</name>
    <name type="common">Asiatic mangrove</name>
    <dbReference type="NCBI Taxonomy" id="61149"/>
    <lineage>
        <taxon>Eukaryota</taxon>
        <taxon>Viridiplantae</taxon>
        <taxon>Streptophyta</taxon>
        <taxon>Embryophyta</taxon>
        <taxon>Tracheophyta</taxon>
        <taxon>Spermatophyta</taxon>
        <taxon>Magnoliopsida</taxon>
        <taxon>eudicotyledons</taxon>
        <taxon>Gunneridae</taxon>
        <taxon>Pentapetalae</taxon>
        <taxon>rosids</taxon>
        <taxon>fabids</taxon>
        <taxon>Malpighiales</taxon>
        <taxon>Rhizophoraceae</taxon>
        <taxon>Rhizophora</taxon>
    </lineage>
</organism>
<dbReference type="AlphaFoldDB" id="A0A2P2R1Y2"/>
<reference evidence="1" key="1">
    <citation type="submission" date="2018-02" db="EMBL/GenBank/DDBJ databases">
        <title>Rhizophora mucronata_Transcriptome.</title>
        <authorList>
            <person name="Meera S.P."/>
            <person name="Sreeshan A."/>
            <person name="Augustine A."/>
        </authorList>
    </citation>
    <scope>NUCLEOTIDE SEQUENCE</scope>
    <source>
        <tissue evidence="1">Leaf</tissue>
    </source>
</reference>
<protein>
    <submittedName>
        <fullName evidence="1">Uncharacterized protein</fullName>
    </submittedName>
</protein>
<accession>A0A2P2R1Y2</accession>